<proteinExistence type="predicted"/>
<dbReference type="Proteomes" id="UP000031938">
    <property type="component" value="Unassembled WGS sequence"/>
</dbReference>
<dbReference type="STRING" id="889306.KP78_22290"/>
<evidence type="ECO:0000313" key="2">
    <source>
        <dbReference type="EMBL" id="KIL45880.1"/>
    </source>
</evidence>
<feature type="transmembrane region" description="Helical" evidence="1">
    <location>
        <begin position="12"/>
        <end position="32"/>
    </location>
</feature>
<dbReference type="EMBL" id="JXRP01000017">
    <property type="protein sequence ID" value="KIL45880.1"/>
    <property type="molecule type" value="Genomic_DNA"/>
</dbReference>
<protein>
    <submittedName>
        <fullName evidence="2">Uncharacterized protein</fullName>
    </submittedName>
</protein>
<reference evidence="2 3" key="1">
    <citation type="submission" date="2015-01" db="EMBL/GenBank/DDBJ databases">
        <title>Genome sequencing of Jeotgalibacillus soli.</title>
        <authorList>
            <person name="Goh K.M."/>
            <person name="Chan K.-G."/>
            <person name="Yaakop A.S."/>
            <person name="Ee R."/>
            <person name="Gan H.M."/>
            <person name="Chan C.S."/>
        </authorList>
    </citation>
    <scope>NUCLEOTIDE SEQUENCE [LARGE SCALE GENOMIC DNA]</scope>
    <source>
        <strain evidence="2 3">P9</strain>
    </source>
</reference>
<evidence type="ECO:0000256" key="1">
    <source>
        <dbReference type="SAM" id="Phobius"/>
    </source>
</evidence>
<keyword evidence="1" id="KW-0472">Membrane</keyword>
<keyword evidence="1" id="KW-0812">Transmembrane</keyword>
<accession>A0A0C2R6K3</accession>
<comment type="caution">
    <text evidence="2">The sequence shown here is derived from an EMBL/GenBank/DDBJ whole genome shotgun (WGS) entry which is preliminary data.</text>
</comment>
<gene>
    <name evidence="2" type="ORF">KP78_22290</name>
</gene>
<dbReference type="AlphaFoldDB" id="A0A0C2R6K3"/>
<sequence length="48" mass="5649">MHELIHDFKNTLSPIPIDLFLVKWTLCLIIVFTEKISFTCSMINQIIQ</sequence>
<organism evidence="2 3">
    <name type="scientific">Jeotgalibacillus soli</name>
    <dbReference type="NCBI Taxonomy" id="889306"/>
    <lineage>
        <taxon>Bacteria</taxon>
        <taxon>Bacillati</taxon>
        <taxon>Bacillota</taxon>
        <taxon>Bacilli</taxon>
        <taxon>Bacillales</taxon>
        <taxon>Caryophanaceae</taxon>
        <taxon>Jeotgalibacillus</taxon>
    </lineage>
</organism>
<name>A0A0C2R6K3_9BACL</name>
<keyword evidence="3" id="KW-1185">Reference proteome</keyword>
<keyword evidence="1" id="KW-1133">Transmembrane helix</keyword>
<evidence type="ECO:0000313" key="3">
    <source>
        <dbReference type="Proteomes" id="UP000031938"/>
    </source>
</evidence>